<dbReference type="STRING" id="659014.SAMN04487996_11311"/>
<sequence>MAFKIKQITPLLLVADLENAIAFYVHQLGFTVGFRYDDFYAGIEKDGYTIHLKIDYNAPREPIAKTSSEELDLLFSVEDAASVFEEISKKDVEIIQPLREMPYGTEFYIADPDGHVIAFVS</sequence>
<accession>A0A1G7PH45</accession>
<proteinExistence type="predicted"/>
<evidence type="ECO:0000313" key="3">
    <source>
        <dbReference type="Proteomes" id="UP000198748"/>
    </source>
</evidence>
<dbReference type="PROSITE" id="PS51819">
    <property type="entry name" value="VOC"/>
    <property type="match status" value="1"/>
</dbReference>
<feature type="domain" description="VOC" evidence="1">
    <location>
        <begin position="4"/>
        <end position="121"/>
    </location>
</feature>
<dbReference type="Gene3D" id="3.10.180.10">
    <property type="entry name" value="2,3-Dihydroxybiphenyl 1,2-Dioxygenase, domain 1"/>
    <property type="match status" value="1"/>
</dbReference>
<dbReference type="SUPFAM" id="SSF54593">
    <property type="entry name" value="Glyoxalase/Bleomycin resistance protein/Dihydroxybiphenyl dioxygenase"/>
    <property type="match status" value="1"/>
</dbReference>
<dbReference type="EMBL" id="FNAN01000013">
    <property type="protein sequence ID" value="SDF85682.1"/>
    <property type="molecule type" value="Genomic_DNA"/>
</dbReference>
<dbReference type="Pfam" id="PF00903">
    <property type="entry name" value="Glyoxalase"/>
    <property type="match status" value="1"/>
</dbReference>
<dbReference type="RefSeq" id="WP_176885054.1">
    <property type="nucleotide sequence ID" value="NZ_FNAN01000013.1"/>
</dbReference>
<dbReference type="AlphaFoldDB" id="A0A1G7PH45"/>
<dbReference type="InterPro" id="IPR004360">
    <property type="entry name" value="Glyas_Fos-R_dOase_dom"/>
</dbReference>
<keyword evidence="3" id="KW-1185">Reference proteome</keyword>
<evidence type="ECO:0000313" key="2">
    <source>
        <dbReference type="EMBL" id="SDF85682.1"/>
    </source>
</evidence>
<name>A0A1G7PH45_9BACT</name>
<gene>
    <name evidence="2" type="ORF">SAMN04487996_11311</name>
</gene>
<dbReference type="Proteomes" id="UP000198748">
    <property type="component" value="Unassembled WGS sequence"/>
</dbReference>
<reference evidence="3" key="1">
    <citation type="submission" date="2016-10" db="EMBL/GenBank/DDBJ databases">
        <authorList>
            <person name="Varghese N."/>
            <person name="Submissions S."/>
        </authorList>
    </citation>
    <scope>NUCLEOTIDE SEQUENCE [LARGE SCALE GENOMIC DNA]</scope>
    <source>
        <strain evidence="3">DSM 25329</strain>
    </source>
</reference>
<evidence type="ECO:0000259" key="1">
    <source>
        <dbReference type="PROSITE" id="PS51819"/>
    </source>
</evidence>
<organism evidence="2 3">
    <name type="scientific">Dyadobacter soli</name>
    <dbReference type="NCBI Taxonomy" id="659014"/>
    <lineage>
        <taxon>Bacteria</taxon>
        <taxon>Pseudomonadati</taxon>
        <taxon>Bacteroidota</taxon>
        <taxon>Cytophagia</taxon>
        <taxon>Cytophagales</taxon>
        <taxon>Spirosomataceae</taxon>
        <taxon>Dyadobacter</taxon>
    </lineage>
</organism>
<protein>
    <recommendedName>
        <fullName evidence="1">VOC domain-containing protein</fullName>
    </recommendedName>
</protein>
<dbReference type="InterPro" id="IPR029068">
    <property type="entry name" value="Glyas_Bleomycin-R_OHBP_Dase"/>
</dbReference>
<dbReference type="InterPro" id="IPR037523">
    <property type="entry name" value="VOC_core"/>
</dbReference>